<dbReference type="AlphaFoldDB" id="A0A1H1UT37"/>
<dbReference type="Proteomes" id="UP000198859">
    <property type="component" value="Chromosome I"/>
</dbReference>
<dbReference type="OrthoDB" id="9806494at2"/>
<protein>
    <submittedName>
        <fullName evidence="1">Uncharacterized conserved protein, DUF1697 family</fullName>
    </submittedName>
</protein>
<dbReference type="PANTHER" id="PTHR36439">
    <property type="entry name" value="BLL4334 PROTEIN"/>
    <property type="match status" value="1"/>
</dbReference>
<keyword evidence="2" id="KW-1185">Reference proteome</keyword>
<dbReference type="Pfam" id="PF08002">
    <property type="entry name" value="DUF1697"/>
    <property type="match status" value="1"/>
</dbReference>
<dbReference type="PANTHER" id="PTHR36439:SF1">
    <property type="entry name" value="DUF1697 DOMAIN-CONTAINING PROTEIN"/>
    <property type="match status" value="1"/>
</dbReference>
<evidence type="ECO:0000313" key="2">
    <source>
        <dbReference type="Proteomes" id="UP000198859"/>
    </source>
</evidence>
<sequence length="174" mass="18454">MPTYVALLRAINLGARRKFPKGDIVRVVESVGGQDVETHINTGNVRLRLPLRSAARVEQRLEAAFLADRGFEVPTIVLSPAELAAVAADAAAYARPGRHYVELLREAPPPDLAAAIEATSGGGREVHVSGRAVHLLVEDDVAAGAFLPPGLTRLLGVSTNRNAKVVGELAARWS</sequence>
<proteinExistence type="predicted"/>
<dbReference type="STRING" id="642780.SAMN04488570_2616"/>
<organism evidence="1 2">
    <name type="scientific">Nocardioides scoriae</name>
    <dbReference type="NCBI Taxonomy" id="642780"/>
    <lineage>
        <taxon>Bacteria</taxon>
        <taxon>Bacillati</taxon>
        <taxon>Actinomycetota</taxon>
        <taxon>Actinomycetes</taxon>
        <taxon>Propionibacteriales</taxon>
        <taxon>Nocardioidaceae</taxon>
        <taxon>Nocardioides</taxon>
    </lineage>
</organism>
<dbReference type="InterPro" id="IPR012545">
    <property type="entry name" value="DUF1697"/>
</dbReference>
<dbReference type="EMBL" id="LT629757">
    <property type="protein sequence ID" value="SDS75643.1"/>
    <property type="molecule type" value="Genomic_DNA"/>
</dbReference>
<gene>
    <name evidence="1" type="ORF">SAMN04488570_2616</name>
</gene>
<reference evidence="2" key="1">
    <citation type="submission" date="2016-10" db="EMBL/GenBank/DDBJ databases">
        <authorList>
            <person name="Varghese N."/>
            <person name="Submissions S."/>
        </authorList>
    </citation>
    <scope>NUCLEOTIDE SEQUENCE [LARGE SCALE GENOMIC DNA]</scope>
    <source>
        <strain evidence="2">DSM 22127</strain>
    </source>
</reference>
<dbReference type="RefSeq" id="WP_091730389.1">
    <property type="nucleotide sequence ID" value="NZ_LT629757.1"/>
</dbReference>
<dbReference type="Gene3D" id="3.30.70.1280">
    <property type="entry name" value="SP0830-like domains"/>
    <property type="match status" value="1"/>
</dbReference>
<dbReference type="SUPFAM" id="SSF160379">
    <property type="entry name" value="SP0830-like"/>
    <property type="match status" value="1"/>
</dbReference>
<name>A0A1H1UT37_9ACTN</name>
<accession>A0A1H1UT37</accession>
<evidence type="ECO:0000313" key="1">
    <source>
        <dbReference type="EMBL" id="SDS75643.1"/>
    </source>
</evidence>